<evidence type="ECO:0000313" key="1">
    <source>
        <dbReference type="EMBL" id="RSI50946.1"/>
    </source>
</evidence>
<proteinExistence type="predicted"/>
<comment type="caution">
    <text evidence="1">The sequence shown here is derived from an EMBL/GenBank/DDBJ whole genome shotgun (WGS) entry which is preliminary data.</text>
</comment>
<dbReference type="RefSeq" id="WP_125348736.1">
    <property type="nucleotide sequence ID" value="NZ_CP076615.1"/>
</dbReference>
<gene>
    <name evidence="1" type="primary">pqqD</name>
    <name evidence="1" type="ORF">D8869_11610</name>
</gene>
<name>A0AB74DQ59_STRSA</name>
<protein>
    <submittedName>
        <fullName evidence="1">Coenzyme PQQ synthesis protein D</fullName>
    </submittedName>
</protein>
<dbReference type="Gene3D" id="1.10.10.1150">
    <property type="entry name" value="Coenzyme PQQ synthesis protein D (PqqD)"/>
    <property type="match status" value="1"/>
</dbReference>
<reference evidence="1 2" key="1">
    <citation type="submission" date="2018-11" db="EMBL/GenBank/DDBJ databases">
        <title>Species Designations Belie Phenotypic and Genotypic Heterogeneity in Oral Streptococci.</title>
        <authorList>
            <person name="Velsko I."/>
        </authorList>
    </citation>
    <scope>NUCLEOTIDE SEQUENCE [LARGE SCALE GENOMIC DNA]</scope>
    <source>
        <strain evidence="1 2">BCC37</strain>
    </source>
</reference>
<dbReference type="Pfam" id="PF05402">
    <property type="entry name" value="PqqD"/>
    <property type="match status" value="1"/>
</dbReference>
<organism evidence="1 2">
    <name type="scientific">Streptococcus sanguinis</name>
    <dbReference type="NCBI Taxonomy" id="1305"/>
    <lineage>
        <taxon>Bacteria</taxon>
        <taxon>Bacillati</taxon>
        <taxon>Bacillota</taxon>
        <taxon>Bacilli</taxon>
        <taxon>Lactobacillales</taxon>
        <taxon>Streptococcaceae</taxon>
        <taxon>Streptococcus</taxon>
    </lineage>
</organism>
<dbReference type="Proteomes" id="UP000280406">
    <property type="component" value="Unassembled WGS sequence"/>
</dbReference>
<dbReference type="InterPro" id="IPR008792">
    <property type="entry name" value="PQQD"/>
</dbReference>
<accession>A0AB74DQ59</accession>
<evidence type="ECO:0000313" key="2">
    <source>
        <dbReference type="Proteomes" id="UP000280406"/>
    </source>
</evidence>
<dbReference type="InterPro" id="IPR041881">
    <property type="entry name" value="PqqD_sf"/>
</dbReference>
<sequence length="81" mass="9303">MLKKAINAHLVKVDDKYIITDSKIVFEVNELGARIFDLCNGKNTIEDIASKLSKKYVVDYTTIFNDCSEYIDELRNLELVT</sequence>
<dbReference type="AlphaFoldDB" id="A0AB74DQ59"/>
<dbReference type="EMBL" id="RJND01000013">
    <property type="protein sequence ID" value="RSI50946.1"/>
    <property type="molecule type" value="Genomic_DNA"/>
</dbReference>